<dbReference type="InterPro" id="IPR002772">
    <property type="entry name" value="Glyco_hydro_3_C"/>
</dbReference>
<dbReference type="Gene3D" id="3.20.20.300">
    <property type="entry name" value="Glycoside hydrolase, family 3, N-terminal domain"/>
    <property type="match status" value="1"/>
</dbReference>
<dbReference type="GO" id="GO:0008422">
    <property type="term" value="F:beta-glucosidase activity"/>
    <property type="evidence" value="ECO:0007669"/>
    <property type="project" value="UniProtKB-EC"/>
</dbReference>
<dbReference type="SUPFAM" id="SSF52279">
    <property type="entry name" value="Beta-D-glucan exohydrolase, C-terminal domain"/>
    <property type="match status" value="1"/>
</dbReference>
<dbReference type="Proteomes" id="UP000544222">
    <property type="component" value="Unassembled WGS sequence"/>
</dbReference>
<gene>
    <name evidence="9" type="ORF">FHX64_002972</name>
</gene>
<comment type="caution">
    <text evidence="9">The sequence shown here is derived from an EMBL/GenBank/DDBJ whole genome shotgun (WGS) entry which is preliminary data.</text>
</comment>
<accession>A0A7W5DTG2</accession>
<dbReference type="EMBL" id="JACHYB010000002">
    <property type="protein sequence ID" value="MBB3188774.1"/>
    <property type="molecule type" value="Genomic_DNA"/>
</dbReference>
<feature type="signal peptide" evidence="7">
    <location>
        <begin position="1"/>
        <end position="19"/>
    </location>
</feature>
<evidence type="ECO:0000259" key="8">
    <source>
        <dbReference type="SMART" id="SM01217"/>
    </source>
</evidence>
<evidence type="ECO:0000313" key="9">
    <source>
        <dbReference type="EMBL" id="MBB3188774.1"/>
    </source>
</evidence>
<proteinExistence type="inferred from homology"/>
<comment type="similarity">
    <text evidence="1">Belongs to the glycosyl hydrolase 3 family.</text>
</comment>
<evidence type="ECO:0000256" key="2">
    <source>
        <dbReference type="ARBA" id="ARBA00006067"/>
    </source>
</evidence>
<dbReference type="EC" id="3.2.1.21" evidence="9"/>
<dbReference type="GO" id="GO:0009044">
    <property type="term" value="F:xylan 1,4-beta-xylosidase activity"/>
    <property type="evidence" value="ECO:0007669"/>
    <property type="project" value="InterPro"/>
</dbReference>
<reference evidence="9 10" key="1">
    <citation type="submission" date="2020-08" db="EMBL/GenBank/DDBJ databases">
        <title>Genomic Encyclopedia of Type Strains, Phase IV (KMG-IV): sequencing the most valuable type-strain genomes for metagenomic binning, comparative biology and taxonomic classification.</title>
        <authorList>
            <person name="Goeker M."/>
        </authorList>
    </citation>
    <scope>NUCLEOTIDE SEQUENCE [LARGE SCALE GENOMIC DNA]</scope>
    <source>
        <strain evidence="9 10">DSM 27471</strain>
    </source>
</reference>
<keyword evidence="10" id="KW-1185">Reference proteome</keyword>
<dbReference type="Pfam" id="PF01915">
    <property type="entry name" value="Glyco_hydro_3_C"/>
    <property type="match status" value="1"/>
</dbReference>
<keyword evidence="5 9" id="KW-0378">Hydrolase</keyword>
<evidence type="ECO:0000256" key="6">
    <source>
        <dbReference type="ARBA" id="ARBA00022807"/>
    </source>
</evidence>
<dbReference type="PANTHER" id="PTHR42721:SF3">
    <property type="entry name" value="BETA-D-XYLOSIDASE 5-RELATED"/>
    <property type="match status" value="1"/>
</dbReference>
<protein>
    <submittedName>
        <fullName evidence="9">Beta-glucosidase</fullName>
        <ecNumber evidence="9">3.2.1.21</ecNumber>
    </submittedName>
</protein>
<dbReference type="Gene3D" id="3.40.50.1700">
    <property type="entry name" value="Glycoside hydrolase family 3 C-terminal domain"/>
    <property type="match status" value="1"/>
</dbReference>
<dbReference type="Pfam" id="PF00933">
    <property type="entry name" value="Glyco_hydro_3"/>
    <property type="match status" value="1"/>
</dbReference>
<dbReference type="InterPro" id="IPR036881">
    <property type="entry name" value="Glyco_hydro_3_C_sf"/>
</dbReference>
<evidence type="ECO:0000256" key="1">
    <source>
        <dbReference type="ARBA" id="ARBA00005336"/>
    </source>
</evidence>
<keyword evidence="3" id="KW-0645">Protease</keyword>
<dbReference type="FunFam" id="2.60.40.10:FF:000495">
    <property type="entry name" value="Periplasmic beta-glucosidase"/>
    <property type="match status" value="1"/>
</dbReference>
<dbReference type="InterPro" id="IPR017853">
    <property type="entry name" value="GH"/>
</dbReference>
<evidence type="ECO:0000256" key="5">
    <source>
        <dbReference type="ARBA" id="ARBA00022801"/>
    </source>
</evidence>
<dbReference type="InterPro" id="IPR026891">
    <property type="entry name" value="Fn3-like"/>
</dbReference>
<organism evidence="9 10">
    <name type="scientific">Microbacter margulisiae</name>
    <dbReference type="NCBI Taxonomy" id="1350067"/>
    <lineage>
        <taxon>Bacteria</taxon>
        <taxon>Pseudomonadati</taxon>
        <taxon>Bacteroidota</taxon>
        <taxon>Bacteroidia</taxon>
        <taxon>Bacteroidales</taxon>
        <taxon>Porphyromonadaceae</taxon>
        <taxon>Microbacter</taxon>
    </lineage>
</organism>
<dbReference type="Gene3D" id="2.60.40.10">
    <property type="entry name" value="Immunoglobulins"/>
    <property type="match status" value="1"/>
</dbReference>
<dbReference type="InterPro" id="IPR044993">
    <property type="entry name" value="BXL"/>
</dbReference>
<dbReference type="InterPro" id="IPR036962">
    <property type="entry name" value="Glyco_hydro_3_N_sf"/>
</dbReference>
<evidence type="ECO:0000256" key="3">
    <source>
        <dbReference type="ARBA" id="ARBA00022670"/>
    </source>
</evidence>
<dbReference type="PRINTS" id="PR00133">
    <property type="entry name" value="GLHYDRLASE3"/>
</dbReference>
<sequence>MKRIFIWFLCAVLSLPLSAQCYPFQNPQLPDSVRINNLISLMTLAEKVNALSTSFGVPRLGIRAIGHSEGLHGMALGGPANWGSYGSPKPVTYPTTIFPQAYGLGETWDTALIRKVADVEATEVRYYVQNPNFEKGGLVVRAPNADLARDPRWGRTEESYGEDPYLTSCMAVAFIKGLQGDNPRYWKTASLMKHFMANSNEDGRDSTSSNFDERLFREYYGYPFYKGITEGGAQAIMASYNSWNGTPMCVNPVLNHVVRKEWGNHGIICTDGGALKLLITAHHAYPTLAQGAAATIKAGVGQFLDNYKPAVYEALRKGYITVADIDKVLKDNFYVALRLGLLDGNQTKVPYANIGVTDTVAPWRSPKVHQFVRLVTAKSIVLLKNNDHLLPLDLHKIKSIAVIGPRANSVILDWYSGTPPYRVSVLQGIRNAVGKNVIVRYAPSDQMDEAANAAKASDVAIVCIGNHPYGTDPKWMYSPIPSDGREGVDRKALSLEMEDLAKVVYKANPNTILLLISSFPFAINWSEQHLPAILHVTQCSQELGNGVADVLFGKVDPAGRTTQTWVKSIADLPPMMDYNIRDGRTYMYFKGNPLYPFGYGLSYTTFAYSHLKTNATVIHPNDTLLVSVAIKNTGKYDGDEVPQLYVSFPDSKVSRPMEELRGFQRVFIKTGETKTVTFPLKVSDLAYWNTTKHAFTIEPGKVILKIGASSTDIRLHKNVKIDNYE</sequence>
<dbReference type="GO" id="GO:0006508">
    <property type="term" value="P:proteolysis"/>
    <property type="evidence" value="ECO:0007669"/>
    <property type="project" value="UniProtKB-KW"/>
</dbReference>
<evidence type="ECO:0000256" key="7">
    <source>
        <dbReference type="SAM" id="SignalP"/>
    </source>
</evidence>
<dbReference type="GO" id="GO:0008234">
    <property type="term" value="F:cysteine-type peptidase activity"/>
    <property type="evidence" value="ECO:0007669"/>
    <property type="project" value="UniProtKB-KW"/>
</dbReference>
<dbReference type="GO" id="GO:0046556">
    <property type="term" value="F:alpha-L-arabinofuranosidase activity"/>
    <property type="evidence" value="ECO:0007669"/>
    <property type="project" value="TreeGrafter"/>
</dbReference>
<dbReference type="InterPro" id="IPR013783">
    <property type="entry name" value="Ig-like_fold"/>
</dbReference>
<evidence type="ECO:0000256" key="4">
    <source>
        <dbReference type="ARBA" id="ARBA00022729"/>
    </source>
</evidence>
<name>A0A7W5DTG2_9PORP</name>
<dbReference type="GO" id="GO:0045493">
    <property type="term" value="P:xylan catabolic process"/>
    <property type="evidence" value="ECO:0007669"/>
    <property type="project" value="InterPro"/>
</dbReference>
<dbReference type="InterPro" id="IPR001764">
    <property type="entry name" value="Glyco_hydro_3_N"/>
</dbReference>
<feature type="chain" id="PRO_5031231721" evidence="7">
    <location>
        <begin position="20"/>
        <end position="725"/>
    </location>
</feature>
<dbReference type="Pfam" id="PF14310">
    <property type="entry name" value="Fn3-like"/>
    <property type="match status" value="1"/>
</dbReference>
<dbReference type="GO" id="GO:0031222">
    <property type="term" value="P:arabinan catabolic process"/>
    <property type="evidence" value="ECO:0007669"/>
    <property type="project" value="TreeGrafter"/>
</dbReference>
<dbReference type="SMART" id="SM01217">
    <property type="entry name" value="Fn3_like"/>
    <property type="match status" value="1"/>
</dbReference>
<dbReference type="SUPFAM" id="SSF51445">
    <property type="entry name" value="(Trans)glycosidases"/>
    <property type="match status" value="1"/>
</dbReference>
<evidence type="ECO:0000313" key="10">
    <source>
        <dbReference type="Proteomes" id="UP000544222"/>
    </source>
</evidence>
<comment type="similarity">
    <text evidence="2">Belongs to the peptidase C25 family.</text>
</comment>
<dbReference type="PANTHER" id="PTHR42721">
    <property type="entry name" value="SUGAR HYDROLASE-RELATED"/>
    <property type="match status" value="1"/>
</dbReference>
<feature type="domain" description="Fibronectin type III-like" evidence="8">
    <location>
        <begin position="640"/>
        <end position="710"/>
    </location>
</feature>
<keyword evidence="6" id="KW-0788">Thiol protease</keyword>
<dbReference type="AlphaFoldDB" id="A0A7W5DTG2"/>
<keyword evidence="4 7" id="KW-0732">Signal</keyword>
<keyword evidence="9" id="KW-0326">Glycosidase</keyword>